<feature type="transmembrane region" description="Helical" evidence="1">
    <location>
        <begin position="78"/>
        <end position="103"/>
    </location>
</feature>
<reference evidence="2 4" key="1">
    <citation type="submission" date="2014-03" db="EMBL/GenBank/DDBJ databases">
        <title>Complete genome sequence of a deeply braunched marine Bacteroidia bacterium Draconibacterium orientale type strain FH5T.</title>
        <authorList>
            <person name="Li X."/>
            <person name="Wang X."/>
            <person name="Xie Z."/>
            <person name="Du Z."/>
            <person name="Chen G."/>
        </authorList>
    </citation>
    <scope>NUCLEOTIDE SEQUENCE [LARGE SCALE GENOMIC DNA]</scope>
    <source>
        <strain evidence="2 4">FH5</strain>
    </source>
</reference>
<dbReference type="EMBL" id="FOHT01000008">
    <property type="protein sequence ID" value="SET23801.1"/>
    <property type="molecule type" value="Genomic_DNA"/>
</dbReference>
<reference evidence="3 5" key="2">
    <citation type="submission" date="2016-10" db="EMBL/GenBank/DDBJ databases">
        <authorList>
            <person name="de Groot N.N."/>
        </authorList>
    </citation>
    <scope>NUCLEOTIDE SEQUENCE [LARGE SCALE GENOMIC DNA]</scope>
    <source>
        <strain evidence="3 5">DSM 25947</strain>
    </source>
</reference>
<feature type="transmembrane region" description="Helical" evidence="1">
    <location>
        <begin position="44"/>
        <end position="66"/>
    </location>
</feature>
<keyword evidence="1" id="KW-0472">Membrane</keyword>
<protein>
    <submittedName>
        <fullName evidence="3">Uncharacterized protein</fullName>
    </submittedName>
</protein>
<dbReference type="RefSeq" id="WP_038556459.1">
    <property type="nucleotide sequence ID" value="NZ_FOHT01000008.1"/>
</dbReference>
<evidence type="ECO:0000313" key="2">
    <source>
        <dbReference type="EMBL" id="AHW61633.1"/>
    </source>
</evidence>
<evidence type="ECO:0000313" key="3">
    <source>
        <dbReference type="EMBL" id="SET23801.1"/>
    </source>
</evidence>
<proteinExistence type="predicted"/>
<dbReference type="AlphaFoldDB" id="X5DFD7"/>
<evidence type="ECO:0000256" key="1">
    <source>
        <dbReference type="SAM" id="Phobius"/>
    </source>
</evidence>
<evidence type="ECO:0000313" key="5">
    <source>
        <dbReference type="Proteomes" id="UP000181981"/>
    </source>
</evidence>
<dbReference type="KEGG" id="dori:FH5T_05375"/>
<keyword evidence="1" id="KW-1133">Transmembrane helix</keyword>
<sequence length="274" mass="29933">MKTMQAHTRLLVIAVGILLVSILFLLIVTPAAYTKTLPNENNSGALIGLSLAIGLRLVLLSAYLRIIKKLRKNHNIRIGSYIVIGVFLLILGLIDTDGAFAYLNNTDAFYISFLLFTSIFCDLTAAVLTFISASLKHKNVAVNTSPDKMLLYGIVVGIGVVMMILFAFPWGIILSLAFWIYLGITIRRKPSFFSDKIEATLAEKLQKRLKGLLTVAVISLPVAVAGLVIHHVNSAGTDREESLFFYIGIIAEYSFVVASAAGIITFLKGQQNPN</sequence>
<dbReference type="Proteomes" id="UP000023772">
    <property type="component" value="Chromosome"/>
</dbReference>
<feature type="transmembrane region" description="Helical" evidence="1">
    <location>
        <begin position="211"/>
        <end position="232"/>
    </location>
</feature>
<organism evidence="3 5">
    <name type="scientific">Draconibacterium orientale</name>
    <dbReference type="NCBI Taxonomy" id="1168034"/>
    <lineage>
        <taxon>Bacteria</taxon>
        <taxon>Pseudomonadati</taxon>
        <taxon>Bacteroidota</taxon>
        <taxon>Bacteroidia</taxon>
        <taxon>Marinilabiliales</taxon>
        <taxon>Prolixibacteraceae</taxon>
        <taxon>Draconibacterium</taxon>
    </lineage>
</organism>
<accession>X5DFD7</accession>
<evidence type="ECO:0000313" key="4">
    <source>
        <dbReference type="Proteomes" id="UP000023772"/>
    </source>
</evidence>
<keyword evidence="1" id="KW-0812">Transmembrane</keyword>
<feature type="transmembrane region" description="Helical" evidence="1">
    <location>
        <begin position="244"/>
        <end position="267"/>
    </location>
</feature>
<keyword evidence="4" id="KW-1185">Reference proteome</keyword>
<feature type="transmembrane region" description="Helical" evidence="1">
    <location>
        <begin position="109"/>
        <end position="128"/>
    </location>
</feature>
<gene>
    <name evidence="2" type="ORF">FH5T_05375</name>
    <name evidence="3" type="ORF">SAMN05444285_10891</name>
</gene>
<dbReference type="HOGENOM" id="CLU_1014643_0_0_10"/>
<dbReference type="EMBL" id="CP007451">
    <property type="protein sequence ID" value="AHW61633.1"/>
    <property type="molecule type" value="Genomic_DNA"/>
</dbReference>
<name>X5DFD7_9BACT</name>
<dbReference type="OrthoDB" id="10008479at2"/>
<feature type="transmembrane region" description="Helical" evidence="1">
    <location>
        <begin position="149"/>
        <end position="166"/>
    </location>
</feature>
<dbReference type="Proteomes" id="UP000181981">
    <property type="component" value="Unassembled WGS sequence"/>
</dbReference>